<reference evidence="1 2" key="1">
    <citation type="journal article" date="2016" name="Stand. Genomic Sci.">
        <title>Complete genome sequence and genomic characterization of Microcystis panniformis FACHB 1757 by third-generation sequencing.</title>
        <authorList>
            <person name="Zhang J.Y."/>
            <person name="Guan R."/>
            <person name="Zhang H.J."/>
            <person name="Li H."/>
            <person name="Xiao P."/>
            <person name="Yu G.L."/>
            <person name="Du L."/>
            <person name="Cao D.M."/>
            <person name="Zhu B.C."/>
            <person name="Li R.H."/>
            <person name="Lu Z.H."/>
        </authorList>
    </citation>
    <scope>NUCLEOTIDE SEQUENCE [LARGE SCALE GENOMIC DNA]</scope>
    <source>
        <strain evidence="1 2">FACHB-1757</strain>
    </source>
</reference>
<accession>A0A0K1S782</accession>
<proteinExistence type="predicted"/>
<dbReference type="UniPathway" id="UPA00148"/>
<evidence type="ECO:0000313" key="2">
    <source>
        <dbReference type="Proteomes" id="UP000068167"/>
    </source>
</evidence>
<evidence type="ECO:0000313" key="1">
    <source>
        <dbReference type="EMBL" id="AKV69989.1"/>
    </source>
</evidence>
<dbReference type="InterPro" id="IPR003723">
    <property type="entry name" value="Precorrin-6x_reduct"/>
</dbReference>
<dbReference type="AlphaFoldDB" id="A0A0K1S782"/>
<sequence length="71" mass="8163">MGQLEQCTIKDFCQENNIKLIIDTCHPHAQIIWQLAINYATLANIPPIGLDLELAFICPHLIIDFFPEHYV</sequence>
<dbReference type="RefSeq" id="WP_052277683.1">
    <property type="nucleotide sequence ID" value="NZ_CP011339.1"/>
</dbReference>
<organism evidence="1 2">
    <name type="scientific">Microcystis panniformis FACHB-1757</name>
    <dbReference type="NCBI Taxonomy" id="1638788"/>
    <lineage>
        <taxon>Bacteria</taxon>
        <taxon>Bacillati</taxon>
        <taxon>Cyanobacteriota</taxon>
        <taxon>Cyanophyceae</taxon>
        <taxon>Oscillatoriophycideae</taxon>
        <taxon>Chroococcales</taxon>
        <taxon>Microcystaceae</taxon>
        <taxon>Microcystis</taxon>
    </lineage>
</organism>
<gene>
    <name evidence="1" type="ORF">VL20_5136</name>
</gene>
<name>A0A0K1S782_9CHRO</name>
<protein>
    <submittedName>
        <fullName evidence="1">Uncharacterized protein</fullName>
    </submittedName>
</protein>
<dbReference type="EMBL" id="CP011339">
    <property type="protein sequence ID" value="AKV69989.1"/>
    <property type="molecule type" value="Genomic_DNA"/>
</dbReference>
<keyword evidence="2" id="KW-1185">Reference proteome</keyword>
<dbReference type="GO" id="GO:0016994">
    <property type="term" value="F:precorrin-6A reductase activity"/>
    <property type="evidence" value="ECO:0007669"/>
    <property type="project" value="InterPro"/>
</dbReference>
<dbReference type="KEGG" id="mpk:VL20_5136"/>
<dbReference type="Proteomes" id="UP000068167">
    <property type="component" value="Chromosome"/>
</dbReference>
<dbReference type="PROSITE" id="PS51014">
    <property type="entry name" value="COBK_CBIJ"/>
    <property type="match status" value="1"/>
</dbReference>
<dbReference type="PATRIC" id="fig|1638788.3.peg.5183"/>
<dbReference type="GO" id="GO:0009236">
    <property type="term" value="P:cobalamin biosynthetic process"/>
    <property type="evidence" value="ECO:0007669"/>
    <property type="project" value="UniProtKB-UniPathway"/>
</dbReference>
<dbReference type="Pfam" id="PF02571">
    <property type="entry name" value="CbiJ"/>
    <property type="match status" value="1"/>
</dbReference>